<dbReference type="PROSITE" id="PS50188">
    <property type="entry name" value="B302_SPRY"/>
    <property type="match status" value="1"/>
</dbReference>
<comment type="subcellular location">
    <subcellularLocation>
        <location evidence="1">Nucleus</location>
    </subcellularLocation>
</comment>
<keyword evidence="2" id="KW-0539">Nucleus</keyword>
<dbReference type="GO" id="GO:0000976">
    <property type="term" value="F:transcription cis-regulatory region binding"/>
    <property type="evidence" value="ECO:0007669"/>
    <property type="project" value="TreeGrafter"/>
</dbReference>
<proteinExistence type="predicted"/>
<dbReference type="AlphaFoldDB" id="A0A914ECQ1"/>
<evidence type="ECO:0000256" key="2">
    <source>
        <dbReference type="ARBA" id="ARBA00023242"/>
    </source>
</evidence>
<dbReference type="SMART" id="SM00449">
    <property type="entry name" value="SPRY"/>
    <property type="match status" value="1"/>
</dbReference>
<dbReference type="WBParaSite" id="ACRNAN_scaffold7109.g23373.t1">
    <property type="protein sequence ID" value="ACRNAN_scaffold7109.g23373.t1"/>
    <property type="gene ID" value="ACRNAN_scaffold7109.g23373"/>
</dbReference>
<protein>
    <submittedName>
        <fullName evidence="6">B30.2/SPRY domain-containing protein</fullName>
    </submittedName>
</protein>
<reference evidence="6" key="1">
    <citation type="submission" date="2022-11" db="UniProtKB">
        <authorList>
            <consortium name="WormBaseParasite"/>
        </authorList>
    </citation>
    <scope>IDENTIFICATION</scope>
</reference>
<dbReference type="InterPro" id="IPR013320">
    <property type="entry name" value="ConA-like_dom_sf"/>
</dbReference>
<dbReference type="InterPro" id="IPR003877">
    <property type="entry name" value="SPRY_dom"/>
</dbReference>
<dbReference type="CDD" id="cd12872">
    <property type="entry name" value="SPRY_Ash2"/>
    <property type="match status" value="1"/>
</dbReference>
<dbReference type="GO" id="GO:0048188">
    <property type="term" value="C:Set1C/COMPASS complex"/>
    <property type="evidence" value="ECO:0007669"/>
    <property type="project" value="InterPro"/>
</dbReference>
<dbReference type="PANTHER" id="PTHR10598">
    <property type="entry name" value="SET1/ASH2 HISTONE METHYLTRANSFERASE COMPLEX SUBUNIT ASH2"/>
    <property type="match status" value="1"/>
</dbReference>
<feature type="region of interest" description="Disordered" evidence="3">
    <location>
        <begin position="1"/>
        <end position="24"/>
    </location>
</feature>
<keyword evidence="5" id="KW-1185">Reference proteome</keyword>
<evidence type="ECO:0000256" key="3">
    <source>
        <dbReference type="SAM" id="MobiDB-lite"/>
    </source>
</evidence>
<dbReference type="Proteomes" id="UP000887540">
    <property type="component" value="Unplaced"/>
</dbReference>
<evidence type="ECO:0000313" key="5">
    <source>
        <dbReference type="Proteomes" id="UP000887540"/>
    </source>
</evidence>
<evidence type="ECO:0000259" key="4">
    <source>
        <dbReference type="PROSITE" id="PS50188"/>
    </source>
</evidence>
<sequence length="401" mass="45736">MPIRQSTKSDLVISNSQPNESFKTNNQVVTNGRKYRKRSNSNNCTSTTIKKSKLVVNNINADVNDEFPYNCKGYRYYPVEKDRVNRSELFDDSNYVSSCSIPPHLYRLKLPSYVSLSPNDKENKLKLGSDLLTITGNEGYSTALATHSVSHGKWYYEVEFLRQPPVLVPMAATDTSHIRIGWAQIYDILQAPIGYTKFSYSWRSKFGTIFHEGKGKHYMNLKEGFREGDVLGCLIDLPSLNSISREKFSQILPSSHKDSHLIRSSKCQNRYSFAERHGDLEMKEKLQSLKSLEGSRIEFFKNGKSCGTAFTNIYSGSYFPAVSLYYQSKIKCNFGPVFKFSPPHDAKAMCERAVESIVEQTVTDLLYFIENEEEIEKKNADYLASLTEIDETVVEQFDGKL</sequence>
<accession>A0A914ECQ1</accession>
<evidence type="ECO:0000313" key="6">
    <source>
        <dbReference type="WBParaSite" id="ACRNAN_scaffold7109.g23373.t1"/>
    </source>
</evidence>
<dbReference type="InterPro" id="IPR001870">
    <property type="entry name" value="B30.2/SPRY"/>
</dbReference>
<dbReference type="SUPFAM" id="SSF49899">
    <property type="entry name" value="Concanavalin A-like lectins/glucanases"/>
    <property type="match status" value="1"/>
</dbReference>
<organism evidence="5 6">
    <name type="scientific">Acrobeloides nanus</name>
    <dbReference type="NCBI Taxonomy" id="290746"/>
    <lineage>
        <taxon>Eukaryota</taxon>
        <taxon>Metazoa</taxon>
        <taxon>Ecdysozoa</taxon>
        <taxon>Nematoda</taxon>
        <taxon>Chromadorea</taxon>
        <taxon>Rhabditida</taxon>
        <taxon>Tylenchina</taxon>
        <taxon>Cephalobomorpha</taxon>
        <taxon>Cephaloboidea</taxon>
        <taxon>Cephalobidae</taxon>
        <taxon>Acrobeloides</taxon>
    </lineage>
</organism>
<dbReference type="PANTHER" id="PTHR10598:SF0">
    <property type="entry name" value="SET1_ASH2 HISTONE METHYLTRANSFERASE COMPLEX SUBUNIT ASH2"/>
    <property type="match status" value="1"/>
</dbReference>
<feature type="domain" description="B30.2/SPRY" evidence="4">
    <location>
        <begin position="93"/>
        <end position="339"/>
    </location>
</feature>
<dbReference type="InterPro" id="IPR043136">
    <property type="entry name" value="B30.2/SPRY_sf"/>
</dbReference>
<dbReference type="Gene3D" id="2.60.120.920">
    <property type="match status" value="1"/>
</dbReference>
<name>A0A914ECQ1_9BILA</name>
<evidence type="ECO:0000256" key="1">
    <source>
        <dbReference type="ARBA" id="ARBA00004123"/>
    </source>
</evidence>
<dbReference type="Pfam" id="PF00622">
    <property type="entry name" value="SPRY"/>
    <property type="match status" value="2"/>
</dbReference>
<dbReference type="InterPro" id="IPR037353">
    <property type="entry name" value="ASH2"/>
</dbReference>